<dbReference type="EMBL" id="AGIZ01000001">
    <property type="protein sequence ID" value="EHC19353.1"/>
    <property type="molecule type" value="Genomic_DNA"/>
</dbReference>
<organism evidence="1 2">
    <name type="scientific">Fischerella thermalis JSC-11</name>
    <dbReference type="NCBI Taxonomy" id="741277"/>
    <lineage>
        <taxon>Bacteria</taxon>
        <taxon>Bacillati</taxon>
        <taxon>Cyanobacteriota</taxon>
        <taxon>Cyanophyceae</taxon>
        <taxon>Nostocales</taxon>
        <taxon>Hapalosiphonaceae</taxon>
        <taxon>Fischerella</taxon>
    </lineage>
</organism>
<dbReference type="RefSeq" id="WP_009453831.1">
    <property type="nucleotide sequence ID" value="NZ_AGIZ01000001.1"/>
</dbReference>
<evidence type="ECO:0000313" key="2">
    <source>
        <dbReference type="Proteomes" id="UP000004344"/>
    </source>
</evidence>
<accession>G6FMS3</accession>
<proteinExistence type="predicted"/>
<dbReference type="AlphaFoldDB" id="G6FMS3"/>
<reference evidence="1 2" key="1">
    <citation type="submission" date="2011-09" db="EMBL/GenBank/DDBJ databases">
        <title>The draft genome of Fischerella sp. JSC-11.</title>
        <authorList>
            <consortium name="US DOE Joint Genome Institute (JGI-PGF)"/>
            <person name="Lucas S."/>
            <person name="Han J."/>
            <person name="Lapidus A."/>
            <person name="Cheng J.-F."/>
            <person name="Goodwin L."/>
            <person name="Pitluck S."/>
            <person name="Peters L."/>
            <person name="Land M.L."/>
            <person name="Hauser L."/>
            <person name="Sarkisova S."/>
            <person name="Bryant D.A."/>
            <person name="Brown I."/>
            <person name="Woyke T.J."/>
        </authorList>
    </citation>
    <scope>NUCLEOTIDE SEQUENCE [LARGE SCALE GENOMIC DNA]</scope>
    <source>
        <strain evidence="1 2">JSC-11</strain>
    </source>
</reference>
<comment type="caution">
    <text evidence="1">The sequence shown here is derived from an EMBL/GenBank/DDBJ whole genome shotgun (WGS) entry which is preliminary data.</text>
</comment>
<dbReference type="Proteomes" id="UP000004344">
    <property type="component" value="Unassembled WGS sequence"/>
</dbReference>
<name>G6FMS3_9CYAN</name>
<keyword evidence="2" id="KW-1185">Reference proteome</keyword>
<gene>
    <name evidence="1" type="ORF">FJSC11DRAFT_0170</name>
</gene>
<evidence type="ECO:0000313" key="1">
    <source>
        <dbReference type="EMBL" id="EHC19353.1"/>
    </source>
</evidence>
<sequence>MILFSLLIEKLNSWRSWHLPYGKPLERVYGGSLFIPILSPFYATPKILNFGILNFKFCILQISPIIA</sequence>
<protein>
    <submittedName>
        <fullName evidence="1">Uncharacterized protein</fullName>
    </submittedName>
</protein>
<dbReference type="PATRIC" id="fig|741277.3.peg.196"/>
<dbReference type="GeneID" id="35796087"/>